<protein>
    <recommendedName>
        <fullName evidence="1">Integrase catalytic domain-containing protein</fullName>
    </recommendedName>
</protein>
<dbReference type="EMBL" id="AP019835">
    <property type="protein sequence ID" value="BBM48781.1"/>
    <property type="molecule type" value="Genomic_DNA"/>
</dbReference>
<evidence type="ECO:0000259" key="1">
    <source>
        <dbReference type="PROSITE" id="PS50994"/>
    </source>
</evidence>
<proteinExistence type="predicted"/>
<dbReference type="RefSeq" id="WP_197735249.1">
    <property type="nucleotide sequence ID" value="NZ_AP019835.1"/>
</dbReference>
<organism evidence="2 3">
    <name type="scientific">Leptotrichia wadei</name>
    <dbReference type="NCBI Taxonomy" id="157687"/>
    <lineage>
        <taxon>Bacteria</taxon>
        <taxon>Fusobacteriati</taxon>
        <taxon>Fusobacteriota</taxon>
        <taxon>Fusobacteriia</taxon>
        <taxon>Fusobacteriales</taxon>
        <taxon>Leptotrichiaceae</taxon>
        <taxon>Leptotrichia</taxon>
    </lineage>
</organism>
<dbReference type="SUPFAM" id="SSF53098">
    <property type="entry name" value="Ribonuclease H-like"/>
    <property type="match status" value="1"/>
</dbReference>
<dbReference type="PROSITE" id="PS50994">
    <property type="entry name" value="INTEGRASE"/>
    <property type="match status" value="1"/>
</dbReference>
<dbReference type="GO" id="GO:0003676">
    <property type="term" value="F:nucleic acid binding"/>
    <property type="evidence" value="ECO:0007669"/>
    <property type="project" value="InterPro"/>
</dbReference>
<dbReference type="InterPro" id="IPR001584">
    <property type="entry name" value="Integrase_cat-core"/>
</dbReference>
<reference evidence="2 3" key="1">
    <citation type="submission" date="2019-07" db="EMBL/GenBank/DDBJ databases">
        <title>Complete Genome Sequence of Leptotrichia wadei Strain JMUB3934.</title>
        <authorList>
            <person name="Watanabe S."/>
            <person name="Cui L."/>
        </authorList>
    </citation>
    <scope>NUCLEOTIDE SEQUENCE [LARGE SCALE GENOMIC DNA]</scope>
    <source>
        <strain evidence="2 3">JMUB3934</strain>
    </source>
</reference>
<sequence>MIEYMRTRPYSPWQNGKVERSHRLDSNYYLGKRFRSLEELRRSVKRYYSRYNNISRKVLNFKSPNEMLKEYRTNN</sequence>
<dbReference type="InterPro" id="IPR012337">
    <property type="entry name" value="RNaseH-like_sf"/>
</dbReference>
<dbReference type="Proteomes" id="UP000321501">
    <property type="component" value="Chromosome"/>
</dbReference>
<dbReference type="Pfam" id="PF13683">
    <property type="entry name" value="rve_3"/>
    <property type="match status" value="1"/>
</dbReference>
<accession>A0A510KDI4</accession>
<dbReference type="InterPro" id="IPR036397">
    <property type="entry name" value="RNaseH_sf"/>
</dbReference>
<dbReference type="Gene3D" id="3.30.420.10">
    <property type="entry name" value="Ribonuclease H-like superfamily/Ribonuclease H"/>
    <property type="match status" value="1"/>
</dbReference>
<evidence type="ECO:0000313" key="3">
    <source>
        <dbReference type="Proteomes" id="UP000321501"/>
    </source>
</evidence>
<name>A0A510KDI4_9FUSO</name>
<evidence type="ECO:0000313" key="2">
    <source>
        <dbReference type="EMBL" id="BBM48781.1"/>
    </source>
</evidence>
<dbReference type="GO" id="GO:0015074">
    <property type="term" value="P:DNA integration"/>
    <property type="evidence" value="ECO:0007669"/>
    <property type="project" value="InterPro"/>
</dbReference>
<dbReference type="AlphaFoldDB" id="A0A510KDI4"/>
<feature type="domain" description="Integrase catalytic" evidence="1">
    <location>
        <begin position="1"/>
        <end position="72"/>
    </location>
</feature>
<gene>
    <name evidence="2" type="ORF">JMUB3934_0050</name>
</gene>